<keyword evidence="3" id="KW-1185">Reference proteome</keyword>
<proteinExistence type="predicted"/>
<name>Q7UIX9_RHOBA</name>
<organism evidence="2 3">
    <name type="scientific">Rhodopirellula baltica (strain DSM 10527 / NCIMB 13988 / SH1)</name>
    <dbReference type="NCBI Taxonomy" id="243090"/>
    <lineage>
        <taxon>Bacteria</taxon>
        <taxon>Pseudomonadati</taxon>
        <taxon>Planctomycetota</taxon>
        <taxon>Planctomycetia</taxon>
        <taxon>Pirellulales</taxon>
        <taxon>Pirellulaceae</taxon>
        <taxon>Rhodopirellula</taxon>
    </lineage>
</organism>
<feature type="region of interest" description="Disordered" evidence="1">
    <location>
        <begin position="1"/>
        <end position="42"/>
    </location>
</feature>
<dbReference type="STRING" id="243090.RB12265"/>
<evidence type="ECO:0000256" key="1">
    <source>
        <dbReference type="SAM" id="MobiDB-lite"/>
    </source>
</evidence>
<gene>
    <name evidence="2" type="ordered locus">RB12265</name>
</gene>
<dbReference type="AlphaFoldDB" id="Q7UIX9"/>
<protein>
    <submittedName>
        <fullName evidence="2">Uncharacterized protein</fullName>
    </submittedName>
</protein>
<dbReference type="HOGENOM" id="CLU_3256994_0_0_0"/>
<dbReference type="EMBL" id="BX294154">
    <property type="protein sequence ID" value="CAD77483.1"/>
    <property type="molecule type" value="Genomic_DNA"/>
</dbReference>
<evidence type="ECO:0000313" key="2">
    <source>
        <dbReference type="EMBL" id="CAD77483.1"/>
    </source>
</evidence>
<evidence type="ECO:0000313" key="3">
    <source>
        <dbReference type="Proteomes" id="UP000001025"/>
    </source>
</evidence>
<dbReference type="Proteomes" id="UP000001025">
    <property type="component" value="Chromosome"/>
</dbReference>
<dbReference type="AntiFam" id="ANF00068">
    <property type="entry name" value="Translation of DNA repeat"/>
</dbReference>
<dbReference type="InParanoid" id="Q7UIX9"/>
<dbReference type="EnsemblBacteria" id="CAD77483">
    <property type="protein sequence ID" value="CAD77483"/>
    <property type="gene ID" value="RB12265"/>
</dbReference>
<sequence>MASNQPPLTRCGSINQQPVSPGSHGTNPSRPPSEQNKMTLPS</sequence>
<accession>Q7UIX9</accession>
<reference evidence="2 3" key="1">
    <citation type="journal article" date="2003" name="Proc. Natl. Acad. Sci. U.S.A.">
        <title>Complete genome sequence of the marine planctomycete Pirellula sp. strain 1.</title>
        <authorList>
            <person name="Gloeckner F.O."/>
            <person name="Kube M."/>
            <person name="Bauer M."/>
            <person name="Teeling H."/>
            <person name="Lombardot T."/>
            <person name="Ludwig W."/>
            <person name="Gade D."/>
            <person name="Beck A."/>
            <person name="Borzym K."/>
            <person name="Heitmann K."/>
            <person name="Rabus R."/>
            <person name="Schlesner H."/>
            <person name="Amann R."/>
            <person name="Reinhardt R."/>
        </authorList>
    </citation>
    <scope>NUCLEOTIDE SEQUENCE [LARGE SCALE GENOMIC DNA]</scope>
    <source>
        <strain evidence="3">DSM 10527 / NCIMB 13988 / SH1</strain>
    </source>
</reference>
<dbReference type="KEGG" id="rba:RB12265"/>